<dbReference type="Proteomes" id="UP000231259">
    <property type="component" value="Unassembled WGS sequence"/>
</dbReference>
<evidence type="ECO:0000313" key="3">
    <source>
        <dbReference type="Proteomes" id="UP000231259"/>
    </source>
</evidence>
<accession>A0A2G8RGZ0</accession>
<keyword evidence="3" id="KW-1185">Reference proteome</keyword>
<evidence type="ECO:0000259" key="1">
    <source>
        <dbReference type="PROSITE" id="PS50222"/>
    </source>
</evidence>
<dbReference type="PROSITE" id="PS00018">
    <property type="entry name" value="EF_HAND_1"/>
    <property type="match status" value="2"/>
</dbReference>
<dbReference type="Gene3D" id="1.10.238.10">
    <property type="entry name" value="EF-hand"/>
    <property type="match status" value="1"/>
</dbReference>
<feature type="domain" description="EF-hand" evidence="1">
    <location>
        <begin position="87"/>
        <end position="122"/>
    </location>
</feature>
<dbReference type="PROSITE" id="PS50222">
    <property type="entry name" value="EF_HAND_2"/>
    <property type="match status" value="1"/>
</dbReference>
<dbReference type="Pfam" id="PF13202">
    <property type="entry name" value="EF-hand_5"/>
    <property type="match status" value="2"/>
</dbReference>
<evidence type="ECO:0000313" key="2">
    <source>
        <dbReference type="EMBL" id="PIL20782.1"/>
    </source>
</evidence>
<dbReference type="AlphaFoldDB" id="A0A2G8RGZ0"/>
<proteinExistence type="predicted"/>
<dbReference type="InterPro" id="IPR011992">
    <property type="entry name" value="EF-hand-dom_pair"/>
</dbReference>
<gene>
    <name evidence="2" type="ORF">P775_07690</name>
</gene>
<dbReference type="EMBL" id="AWWI01000056">
    <property type="protein sequence ID" value="PIL20782.1"/>
    <property type="molecule type" value="Genomic_DNA"/>
</dbReference>
<dbReference type="OrthoDB" id="5470953at2"/>
<organism evidence="2 3">
    <name type="scientific">Puniceibacterium antarcticum</name>
    <dbReference type="NCBI Taxonomy" id="1206336"/>
    <lineage>
        <taxon>Bacteria</taxon>
        <taxon>Pseudomonadati</taxon>
        <taxon>Pseudomonadota</taxon>
        <taxon>Alphaproteobacteria</taxon>
        <taxon>Rhodobacterales</taxon>
        <taxon>Paracoccaceae</taxon>
        <taxon>Puniceibacterium</taxon>
    </lineage>
</organism>
<dbReference type="InterPro" id="IPR002048">
    <property type="entry name" value="EF_hand_dom"/>
</dbReference>
<reference evidence="2 3" key="1">
    <citation type="submission" date="2013-09" db="EMBL/GenBank/DDBJ databases">
        <title>Genome sequencing of Phaeobacter antarcticus sp. nov. SM1211.</title>
        <authorList>
            <person name="Zhang X.-Y."/>
            <person name="Liu C."/>
            <person name="Chen X.-L."/>
            <person name="Xie B.-B."/>
            <person name="Qin Q.-L."/>
            <person name="Rong J.-C."/>
            <person name="Zhang Y.-Z."/>
        </authorList>
    </citation>
    <scope>NUCLEOTIDE SEQUENCE [LARGE SCALE GENOMIC DNA]</scope>
    <source>
        <strain evidence="2 3">SM1211</strain>
    </source>
</reference>
<comment type="caution">
    <text evidence="2">The sequence shown here is derived from an EMBL/GenBank/DDBJ whole genome shotgun (WGS) entry which is preliminary data.</text>
</comment>
<dbReference type="SUPFAM" id="SSF47473">
    <property type="entry name" value="EF-hand"/>
    <property type="match status" value="1"/>
</dbReference>
<sequence length="153" mass="16622">MENFMNLTAVAAWTALVLVLAIPTFTSAQQSLELPPDVVEGFYVTLDDVRAKSDAVYDALAGAAGDPISKSNFTARNLPDNIVPEETDRELLQNLFGLLDANGDGQLTRAEWDERIASDLRSADENEDGKITLGELSHARENLSIGDALKIIF</sequence>
<name>A0A2G8RGZ0_9RHOB</name>
<protein>
    <recommendedName>
        <fullName evidence="1">EF-hand domain-containing protein</fullName>
    </recommendedName>
</protein>
<dbReference type="InterPro" id="IPR018247">
    <property type="entry name" value="EF_Hand_1_Ca_BS"/>
</dbReference>
<dbReference type="GO" id="GO:0005509">
    <property type="term" value="F:calcium ion binding"/>
    <property type="evidence" value="ECO:0007669"/>
    <property type="project" value="InterPro"/>
</dbReference>